<dbReference type="PANTHER" id="PTHR12121">
    <property type="entry name" value="CARBON CATABOLITE REPRESSOR PROTEIN 4"/>
    <property type="match status" value="1"/>
</dbReference>
<organism evidence="3 4">
    <name type="scientific">Crenichthys baileyi</name>
    <name type="common">White River springfish</name>
    <dbReference type="NCBI Taxonomy" id="28760"/>
    <lineage>
        <taxon>Eukaryota</taxon>
        <taxon>Metazoa</taxon>
        <taxon>Chordata</taxon>
        <taxon>Craniata</taxon>
        <taxon>Vertebrata</taxon>
        <taxon>Euteleostomi</taxon>
        <taxon>Actinopterygii</taxon>
        <taxon>Neopterygii</taxon>
        <taxon>Teleostei</taxon>
        <taxon>Neoteleostei</taxon>
        <taxon>Acanthomorphata</taxon>
        <taxon>Ovalentaria</taxon>
        <taxon>Atherinomorphae</taxon>
        <taxon>Cyprinodontiformes</taxon>
        <taxon>Goodeidae</taxon>
        <taxon>Crenichthys</taxon>
    </lineage>
</organism>
<sequence length="698" mass="78098">MFLRRLSSFSSSFRPRGHPALCRASSKHQPFIPASYPWSSGHRFPPWPPRLPPPRPLVRPIFTGNTFHSFNIQPGSFNAGGRRSLHTSVGLMMERPDREPPNKRWKSGEERTSVQEKVSHRGGGARETRSQAKERESKQKHHHSDFRRDGSLPTNQNSRIRNKPTTGAEKICRRDNSIDKAVERTKGERKDGRDRTPNQPAGSRTQLPKSTSEPDPALVHKPNPWFKGKAAEELSSLQRNRSGSGEPQMAGGTEAEGWRRLPSQPSNATQAPNQQQGEQPETEPPSAGTSQPVKCLQRHWETCSDEPQPPGDSTVFDFSVMSYNILSQELLQDNAYLYRHCDPGVLPWQYRLPNLLAEIQQLDPDILCLQEVQEDHYENQIKPALQALGYQCEYKKRTGTKPDGCAVTFKPSRFSLLSSTPVEFYRHGDTLLDRDNVGMVVLLQPNNGVIQSDPSSFVCVTNTHLLYNPRRGDIKLAQLAILLAEIGRLSRLPDGSNNPVVLCGDFNSAPWSPLYRFLTTGCLEYQGMQIGMVSGQETSPKGHRHLTSPIWSHSLGISYRCQYESKRTDEPFPSSPTAVEGEMSHLTVEDLATKASAASNSSRIEHSLKLQSSYRHRLMPDGRPEITTYHSRTALTVDYILYSSDINGSPSLPGGRGLQLLGRLSLVGQSELKEVNGLPNRHHSSDHLPLLASFRLRC</sequence>
<dbReference type="SUPFAM" id="SSF56219">
    <property type="entry name" value="DNase I-like"/>
    <property type="match status" value="1"/>
</dbReference>
<dbReference type="PANTHER" id="PTHR12121:SF27">
    <property type="entry name" value="PROTEIN ANGEL HOMOLOG 2"/>
    <property type="match status" value="1"/>
</dbReference>
<comment type="caution">
    <text evidence="3">The sequence shown here is derived from an EMBL/GenBank/DDBJ whole genome shotgun (WGS) entry which is preliminary data.</text>
</comment>
<feature type="compositionally biased region" description="Basic and acidic residues" evidence="1">
    <location>
        <begin position="94"/>
        <end position="137"/>
    </location>
</feature>
<dbReference type="InterPro" id="IPR050410">
    <property type="entry name" value="CCR4/nocturin_mRNA_transcr"/>
</dbReference>
<keyword evidence="4" id="KW-1185">Reference proteome</keyword>
<feature type="compositionally biased region" description="Basic and acidic residues" evidence="1">
    <location>
        <begin position="170"/>
        <end position="196"/>
    </location>
</feature>
<dbReference type="Pfam" id="PF03372">
    <property type="entry name" value="Exo_endo_phos"/>
    <property type="match status" value="1"/>
</dbReference>
<dbReference type="EMBL" id="JAHHUM010002400">
    <property type="protein sequence ID" value="KAK5603809.1"/>
    <property type="molecule type" value="Genomic_DNA"/>
</dbReference>
<dbReference type="GO" id="GO:0070935">
    <property type="term" value="P:3'-UTR-mediated mRNA stabilization"/>
    <property type="evidence" value="ECO:0007669"/>
    <property type="project" value="TreeGrafter"/>
</dbReference>
<evidence type="ECO:0000313" key="3">
    <source>
        <dbReference type="EMBL" id="KAK5603809.1"/>
    </source>
</evidence>
<name>A0AAV9R2A3_9TELE</name>
<dbReference type="Proteomes" id="UP001311232">
    <property type="component" value="Unassembled WGS sequence"/>
</dbReference>
<dbReference type="InterPro" id="IPR036691">
    <property type="entry name" value="Endo/exonu/phosph_ase_sf"/>
</dbReference>
<feature type="compositionally biased region" description="Polar residues" evidence="1">
    <location>
        <begin position="197"/>
        <end position="213"/>
    </location>
</feature>
<evidence type="ECO:0000256" key="1">
    <source>
        <dbReference type="SAM" id="MobiDB-lite"/>
    </source>
</evidence>
<dbReference type="GO" id="GO:0003730">
    <property type="term" value="F:mRNA 3'-UTR binding"/>
    <property type="evidence" value="ECO:0007669"/>
    <property type="project" value="TreeGrafter"/>
</dbReference>
<feature type="compositionally biased region" description="Polar residues" evidence="1">
    <location>
        <begin position="152"/>
        <end position="165"/>
    </location>
</feature>
<protein>
    <recommendedName>
        <fullName evidence="2">Endonuclease/exonuclease/phosphatase domain-containing protein</fullName>
    </recommendedName>
</protein>
<reference evidence="3 4" key="1">
    <citation type="submission" date="2021-06" db="EMBL/GenBank/DDBJ databases">
        <authorList>
            <person name="Palmer J.M."/>
        </authorList>
    </citation>
    <scope>NUCLEOTIDE SEQUENCE [LARGE SCALE GENOMIC DNA]</scope>
    <source>
        <strain evidence="3 4">MEX-2019</strain>
        <tissue evidence="3">Muscle</tissue>
    </source>
</reference>
<dbReference type="AlphaFoldDB" id="A0AAV9R2A3"/>
<feature type="domain" description="Endonuclease/exonuclease/phosphatase" evidence="2">
    <location>
        <begin position="321"/>
        <end position="645"/>
    </location>
</feature>
<accession>A0AAV9R2A3</accession>
<dbReference type="GO" id="GO:0000175">
    <property type="term" value="F:3'-5'-RNA exonuclease activity"/>
    <property type="evidence" value="ECO:0007669"/>
    <property type="project" value="TreeGrafter"/>
</dbReference>
<dbReference type="InterPro" id="IPR005135">
    <property type="entry name" value="Endo/exonuclease/phosphatase"/>
</dbReference>
<proteinExistence type="predicted"/>
<evidence type="ECO:0000313" key="4">
    <source>
        <dbReference type="Proteomes" id="UP001311232"/>
    </source>
</evidence>
<gene>
    <name evidence="3" type="ORF">CRENBAI_000661</name>
</gene>
<feature type="region of interest" description="Disordered" evidence="1">
    <location>
        <begin position="89"/>
        <end position="293"/>
    </location>
</feature>
<evidence type="ECO:0000259" key="2">
    <source>
        <dbReference type="Pfam" id="PF03372"/>
    </source>
</evidence>
<dbReference type="Gene3D" id="3.60.10.10">
    <property type="entry name" value="Endonuclease/exonuclease/phosphatase"/>
    <property type="match status" value="1"/>
</dbReference>
<feature type="compositionally biased region" description="Polar residues" evidence="1">
    <location>
        <begin position="235"/>
        <end position="245"/>
    </location>
</feature>